<evidence type="ECO:0000259" key="4">
    <source>
        <dbReference type="Pfam" id="PF01406"/>
    </source>
</evidence>
<keyword evidence="6" id="KW-1185">Reference proteome</keyword>
<dbReference type="EMBL" id="CP007536">
    <property type="protein sequence ID" value="AIC14519.1"/>
    <property type="molecule type" value="Genomic_DNA"/>
</dbReference>
<proteinExistence type="predicted"/>
<gene>
    <name evidence="5" type="primary">cysS-1</name>
    <name evidence="5" type="ORF">NVIE_003280</name>
</gene>
<dbReference type="AlphaFoldDB" id="A0A060HCR0"/>
<dbReference type="InterPro" id="IPR032678">
    <property type="entry name" value="tRNA-synt_1_cat_dom"/>
</dbReference>
<accession>A0A060HCR0</accession>
<dbReference type="HOGENOM" id="CLU_013528_0_1_2"/>
<dbReference type="GO" id="GO:0005524">
    <property type="term" value="F:ATP binding"/>
    <property type="evidence" value="ECO:0007669"/>
    <property type="project" value="UniProtKB-KW"/>
</dbReference>
<evidence type="ECO:0000313" key="6">
    <source>
        <dbReference type="Proteomes" id="UP000027093"/>
    </source>
</evidence>
<dbReference type="KEGG" id="nvn:NVIE_003280"/>
<dbReference type="Proteomes" id="UP000027093">
    <property type="component" value="Chromosome"/>
</dbReference>
<reference evidence="5 6" key="1">
    <citation type="journal article" date="2014" name="Int. J. Syst. Evol. Microbiol.">
        <title>Nitrososphaera viennensis gen. nov., sp. nov., an aerobic and mesophilic, ammonia-oxidizing archaeon from soil and a member of the archaeal phylum Thaumarchaeota.</title>
        <authorList>
            <person name="Stieglmeier M."/>
            <person name="Klingl A."/>
            <person name="Alves R.J."/>
            <person name="Rittmann S.K."/>
            <person name="Melcher M."/>
            <person name="Leisch N."/>
            <person name="Schleper C."/>
        </authorList>
    </citation>
    <scope>NUCLEOTIDE SEQUENCE [LARGE SCALE GENOMIC DNA]</scope>
    <source>
        <strain evidence="5">EN76</strain>
    </source>
</reference>
<organism evidence="5 6">
    <name type="scientific">Nitrososphaera viennensis EN76</name>
    <dbReference type="NCBI Taxonomy" id="926571"/>
    <lineage>
        <taxon>Archaea</taxon>
        <taxon>Nitrososphaerota</taxon>
        <taxon>Nitrososphaeria</taxon>
        <taxon>Nitrososphaerales</taxon>
        <taxon>Nitrososphaeraceae</taxon>
        <taxon>Nitrososphaera</taxon>
    </lineage>
</organism>
<dbReference type="InterPro" id="IPR024909">
    <property type="entry name" value="Cys-tRNA/MSH_ligase"/>
</dbReference>
<dbReference type="STRING" id="926571.NVIE_003280"/>
<dbReference type="GO" id="GO:0004817">
    <property type="term" value="F:cysteine-tRNA ligase activity"/>
    <property type="evidence" value="ECO:0007669"/>
    <property type="project" value="UniProtKB-EC"/>
</dbReference>
<dbReference type="InterPro" id="IPR014729">
    <property type="entry name" value="Rossmann-like_a/b/a_fold"/>
</dbReference>
<dbReference type="Gene3D" id="1.20.120.640">
    <property type="entry name" value="Anticodon-binding domain of a subclass of class I aminoacyl-tRNA synthetases"/>
    <property type="match status" value="1"/>
</dbReference>
<sequence length="375" mass="41334">MAGAIRHLKIHDTLAAKKKDFAPGNAARIFLCGPTVYDYSHVGHARMLLFYDMVTRYLRFLGTEVKVIVNITDIDPKIFARAKAEGTAPEELATSYIGELLHDTAVLGIDGFAFARVSDHVQTARVLARRLLDEGKAYSASGNVYLDAKSAGFGRLSKMTEKELADCRLDIAPGKRSPFDVLLWSTGEDFGISFSDSVLGNGIPWWHMQDTSVAMAHFGGRYDMHGGADELVYPHHESHLAQLSALTSEKEPVKLWTHVGLVYVKGKKMGKSLGNTVAIRELLQNHSANALRLYLYSTHYGKRLDFAENELAKCAELDNAISGAADKKDKVAYMKKFMQKLDDDFDTQGAIKVMLEAARAGAGTREMAGILGLRY</sequence>
<keyword evidence="3" id="KW-0067">ATP-binding</keyword>
<dbReference type="GO" id="GO:0005737">
    <property type="term" value="C:cytoplasm"/>
    <property type="evidence" value="ECO:0007669"/>
    <property type="project" value="TreeGrafter"/>
</dbReference>
<evidence type="ECO:0000313" key="5">
    <source>
        <dbReference type="EMBL" id="AIC14519.1"/>
    </source>
</evidence>
<evidence type="ECO:0000256" key="3">
    <source>
        <dbReference type="ARBA" id="ARBA00022840"/>
    </source>
</evidence>
<feature type="domain" description="tRNA synthetases class I catalytic" evidence="4">
    <location>
        <begin position="26"/>
        <end position="314"/>
    </location>
</feature>
<dbReference type="PANTHER" id="PTHR10890:SF3">
    <property type="entry name" value="CYSTEINE--TRNA LIGASE, CYTOPLASMIC"/>
    <property type="match status" value="1"/>
</dbReference>
<dbReference type="EC" id="6.1.1.16" evidence="5"/>
<dbReference type="Gene3D" id="3.40.50.620">
    <property type="entry name" value="HUPs"/>
    <property type="match status" value="1"/>
</dbReference>
<dbReference type="SUPFAM" id="SSF52374">
    <property type="entry name" value="Nucleotidylyl transferase"/>
    <property type="match status" value="1"/>
</dbReference>
<evidence type="ECO:0000256" key="2">
    <source>
        <dbReference type="ARBA" id="ARBA00022741"/>
    </source>
</evidence>
<dbReference type="Pfam" id="PF01406">
    <property type="entry name" value="tRNA-synt_1e"/>
    <property type="match status" value="1"/>
</dbReference>
<keyword evidence="2" id="KW-0547">Nucleotide-binding</keyword>
<dbReference type="GO" id="GO:0006423">
    <property type="term" value="P:cysteinyl-tRNA aminoacylation"/>
    <property type="evidence" value="ECO:0007669"/>
    <property type="project" value="TreeGrafter"/>
</dbReference>
<dbReference type="PRINTS" id="PR00983">
    <property type="entry name" value="TRNASYNTHCYS"/>
</dbReference>
<evidence type="ECO:0000256" key="1">
    <source>
        <dbReference type="ARBA" id="ARBA00022598"/>
    </source>
</evidence>
<keyword evidence="1 5" id="KW-0436">Ligase</keyword>
<name>A0A060HCR0_9ARCH</name>
<protein>
    <submittedName>
        <fullName evidence="5">Cysteine--tRNA ligase</fullName>
        <ecNumber evidence="5">6.1.1.16</ecNumber>
    </submittedName>
</protein>
<dbReference type="PANTHER" id="PTHR10890">
    <property type="entry name" value="CYSTEINYL-TRNA SYNTHETASE"/>
    <property type="match status" value="1"/>
</dbReference>